<evidence type="ECO:0000259" key="2">
    <source>
        <dbReference type="Pfam" id="PF00582"/>
    </source>
</evidence>
<dbReference type="CDD" id="cd00293">
    <property type="entry name" value="USP-like"/>
    <property type="match status" value="1"/>
</dbReference>
<comment type="similarity">
    <text evidence="1">Belongs to the universal stress protein A family.</text>
</comment>
<dbReference type="PANTHER" id="PTHR46268:SF15">
    <property type="entry name" value="UNIVERSAL STRESS PROTEIN HP_0031"/>
    <property type="match status" value="1"/>
</dbReference>
<dbReference type="EMBL" id="LT670844">
    <property type="protein sequence ID" value="SHK46949.1"/>
    <property type="molecule type" value="Genomic_DNA"/>
</dbReference>
<dbReference type="PANTHER" id="PTHR46268">
    <property type="entry name" value="STRESS RESPONSE PROTEIN NHAX"/>
    <property type="match status" value="1"/>
</dbReference>
<organism evidence="3 4">
    <name type="scientific">Bradyrhizobium lablabi</name>
    <dbReference type="NCBI Taxonomy" id="722472"/>
    <lineage>
        <taxon>Bacteria</taxon>
        <taxon>Pseudomonadati</taxon>
        <taxon>Pseudomonadota</taxon>
        <taxon>Alphaproteobacteria</taxon>
        <taxon>Hyphomicrobiales</taxon>
        <taxon>Nitrobacteraceae</taxon>
        <taxon>Bradyrhizobium</taxon>
    </lineage>
</organism>
<gene>
    <name evidence="3" type="ORF">SAMN05444159_3332</name>
</gene>
<dbReference type="Proteomes" id="UP000189935">
    <property type="component" value="Chromosome I"/>
</dbReference>
<sequence>MTLKSIGVFVDATPEGEKRIDYAATLAHQCGAHLVGIDVVSAVRREHRSDYYVVGEKAIRASLASRKAADEAATSNVRRRFEAISANRDLSSEFRVIRRGGPGEDLTLSSLHSDLVVIGQRELQELPGYAAPERLLLASGAPILVIPSGWKSEPIGNNILVGWNASREARRAVVDALPFLVAAKCVKLLVVDSDERAGRHGEEPGADIALYLARHGAHVEVEQVSSQGAPVADIILSCARDHGVDLIVIGAYSHARSVEMVFGGVTRKLLKQAPVPVLISR</sequence>
<evidence type="ECO:0000313" key="4">
    <source>
        <dbReference type="Proteomes" id="UP000189935"/>
    </source>
</evidence>
<dbReference type="Pfam" id="PF00582">
    <property type="entry name" value="Usp"/>
    <property type="match status" value="2"/>
</dbReference>
<evidence type="ECO:0000313" key="3">
    <source>
        <dbReference type="EMBL" id="SHK46949.1"/>
    </source>
</evidence>
<dbReference type="AlphaFoldDB" id="A0A1M6SQM8"/>
<name>A0A1M6SQM8_9BRAD</name>
<reference evidence="3 4" key="1">
    <citation type="submission" date="2016-11" db="EMBL/GenBank/DDBJ databases">
        <authorList>
            <person name="Jaros S."/>
            <person name="Januszkiewicz K."/>
            <person name="Wedrychowicz H."/>
        </authorList>
    </citation>
    <scope>NUCLEOTIDE SEQUENCE [LARGE SCALE GENOMIC DNA]</scope>
    <source>
        <strain evidence="3 4">GAS499</strain>
    </source>
</reference>
<dbReference type="OrthoDB" id="9804721at2"/>
<feature type="domain" description="UspA" evidence="2">
    <location>
        <begin position="4"/>
        <end position="127"/>
    </location>
</feature>
<dbReference type="SUPFAM" id="SSF52402">
    <property type="entry name" value="Adenine nucleotide alpha hydrolases-like"/>
    <property type="match status" value="2"/>
</dbReference>
<dbReference type="InterPro" id="IPR006015">
    <property type="entry name" value="Universal_stress_UspA"/>
</dbReference>
<dbReference type="Gene3D" id="3.40.50.12370">
    <property type="match status" value="1"/>
</dbReference>
<dbReference type="PRINTS" id="PR01438">
    <property type="entry name" value="UNVRSLSTRESS"/>
</dbReference>
<proteinExistence type="inferred from homology"/>
<dbReference type="InterPro" id="IPR006016">
    <property type="entry name" value="UspA"/>
</dbReference>
<feature type="domain" description="UspA" evidence="2">
    <location>
        <begin position="158"/>
        <end position="281"/>
    </location>
</feature>
<evidence type="ECO:0000256" key="1">
    <source>
        <dbReference type="ARBA" id="ARBA00008791"/>
    </source>
</evidence>
<dbReference type="RefSeq" id="WP_079539451.1">
    <property type="nucleotide sequence ID" value="NZ_LT670844.1"/>
</dbReference>
<accession>A0A1M6SQM8</accession>
<protein>
    <submittedName>
        <fullName evidence="3">Universal stress protein family protein</fullName>
    </submittedName>
</protein>